<dbReference type="AlphaFoldDB" id="A0A6P0UMQ7"/>
<gene>
    <name evidence="2" type="ORF">GWK08_06840</name>
</gene>
<dbReference type="InterPro" id="IPR021428">
    <property type="entry name" value="DUF3078"/>
</dbReference>
<dbReference type="RefSeq" id="WP_163606146.1">
    <property type="nucleotide sequence ID" value="NZ_JAABOO010000001.1"/>
</dbReference>
<organism evidence="2 3">
    <name type="scientific">Leptobacterium flavescens</name>
    <dbReference type="NCBI Taxonomy" id="472055"/>
    <lineage>
        <taxon>Bacteria</taxon>
        <taxon>Pseudomonadati</taxon>
        <taxon>Bacteroidota</taxon>
        <taxon>Flavobacteriia</taxon>
        <taxon>Flavobacteriales</taxon>
        <taxon>Flavobacteriaceae</taxon>
        <taxon>Leptobacterium</taxon>
    </lineage>
</organism>
<accession>A0A6P0UMQ7</accession>
<proteinExistence type="predicted"/>
<dbReference type="EMBL" id="JAABOO010000001">
    <property type="protein sequence ID" value="NER13148.1"/>
    <property type="molecule type" value="Genomic_DNA"/>
</dbReference>
<keyword evidence="3" id="KW-1185">Reference proteome</keyword>
<keyword evidence="1" id="KW-0732">Signal</keyword>
<comment type="caution">
    <text evidence="2">The sequence shown here is derived from an EMBL/GenBank/DDBJ whole genome shotgun (WGS) entry which is preliminary data.</text>
</comment>
<evidence type="ECO:0000313" key="2">
    <source>
        <dbReference type="EMBL" id="NER13148.1"/>
    </source>
</evidence>
<dbReference type="Pfam" id="PF11276">
    <property type="entry name" value="DUF3078"/>
    <property type="match status" value="1"/>
</dbReference>
<name>A0A6P0UMQ7_9FLAO</name>
<feature type="chain" id="PRO_5027010880" evidence="1">
    <location>
        <begin position="20"/>
        <end position="294"/>
    </location>
</feature>
<reference evidence="2 3" key="1">
    <citation type="submission" date="2020-01" db="EMBL/GenBank/DDBJ databases">
        <title>Leptobacterium flavescens.</title>
        <authorList>
            <person name="Wang G."/>
        </authorList>
    </citation>
    <scope>NUCLEOTIDE SEQUENCE [LARGE SCALE GENOMIC DNA]</scope>
    <source>
        <strain evidence="2 3">KCTC 22160</strain>
    </source>
</reference>
<sequence length="294" mass="33369">MKRLCIVCLLILGSTGVFAQEKKKEKEEPKEGWTSVGKATFLFNQAAFSNWVAGGVNNFSGTIAVNYDFNYLKGNWNWDNKIIAAFGLAKVNGNRFARKTDDRIEYNSLLGKKAGKNWYYSGFVNFKTQFASGFRFENDPDTGEEIRIEETHFFSPAYLQFGPGMLWKKSDNLKINIAPATARFIFVDSSLTLPDAAYFGVEEGESLRFELGGSVSAYYKFDPIKNVTLENILNLYSDYLNRPKNVDLDYQLNIVMKVNKYLTTNLAFQTIYDDNAIGRLQVRQIFGLGVNFGF</sequence>
<evidence type="ECO:0000313" key="3">
    <source>
        <dbReference type="Proteomes" id="UP000468581"/>
    </source>
</evidence>
<feature type="signal peptide" evidence="1">
    <location>
        <begin position="1"/>
        <end position="19"/>
    </location>
</feature>
<dbReference type="Proteomes" id="UP000468581">
    <property type="component" value="Unassembled WGS sequence"/>
</dbReference>
<protein>
    <submittedName>
        <fullName evidence="2">DUF3078 domain-containing protein</fullName>
    </submittedName>
</protein>
<evidence type="ECO:0000256" key="1">
    <source>
        <dbReference type="SAM" id="SignalP"/>
    </source>
</evidence>